<keyword evidence="3" id="KW-1185">Reference proteome</keyword>
<evidence type="ECO:0000313" key="3">
    <source>
        <dbReference type="Proteomes" id="UP001157418"/>
    </source>
</evidence>
<dbReference type="EMBL" id="CAKMRJ010004445">
    <property type="protein sequence ID" value="CAH1435278.1"/>
    <property type="molecule type" value="Genomic_DNA"/>
</dbReference>
<proteinExistence type="predicted"/>
<dbReference type="Proteomes" id="UP001157418">
    <property type="component" value="Unassembled WGS sequence"/>
</dbReference>
<accession>A0AAU9N4M3</accession>
<organism evidence="2 3">
    <name type="scientific">Lactuca virosa</name>
    <dbReference type="NCBI Taxonomy" id="75947"/>
    <lineage>
        <taxon>Eukaryota</taxon>
        <taxon>Viridiplantae</taxon>
        <taxon>Streptophyta</taxon>
        <taxon>Embryophyta</taxon>
        <taxon>Tracheophyta</taxon>
        <taxon>Spermatophyta</taxon>
        <taxon>Magnoliopsida</taxon>
        <taxon>eudicotyledons</taxon>
        <taxon>Gunneridae</taxon>
        <taxon>Pentapetalae</taxon>
        <taxon>asterids</taxon>
        <taxon>campanulids</taxon>
        <taxon>Asterales</taxon>
        <taxon>Asteraceae</taxon>
        <taxon>Cichorioideae</taxon>
        <taxon>Cichorieae</taxon>
        <taxon>Lactucinae</taxon>
        <taxon>Lactuca</taxon>
    </lineage>
</organism>
<sequence>MRWTRAQSLRRSPKMMEGGFQSKFSNTANNAIDVEEEEVLYIESGSSSIRVVEGNKSMRSAGKKGVPGGGKTRITQKEKQWKII</sequence>
<dbReference type="AlphaFoldDB" id="A0AAU9N4M3"/>
<feature type="region of interest" description="Disordered" evidence="1">
    <location>
        <begin position="55"/>
        <end position="84"/>
    </location>
</feature>
<feature type="region of interest" description="Disordered" evidence="1">
    <location>
        <begin position="1"/>
        <end position="22"/>
    </location>
</feature>
<name>A0AAU9N4M3_9ASTR</name>
<reference evidence="2 3" key="1">
    <citation type="submission" date="2022-01" db="EMBL/GenBank/DDBJ databases">
        <authorList>
            <person name="Xiong W."/>
            <person name="Schranz E."/>
        </authorList>
    </citation>
    <scope>NUCLEOTIDE SEQUENCE [LARGE SCALE GENOMIC DNA]</scope>
</reference>
<feature type="compositionally biased region" description="Basic and acidic residues" evidence="1">
    <location>
        <begin position="75"/>
        <end position="84"/>
    </location>
</feature>
<feature type="compositionally biased region" description="Polar residues" evidence="1">
    <location>
        <begin position="1"/>
        <end position="10"/>
    </location>
</feature>
<evidence type="ECO:0000256" key="1">
    <source>
        <dbReference type="SAM" id="MobiDB-lite"/>
    </source>
</evidence>
<gene>
    <name evidence="2" type="ORF">LVIROSA_LOCUS21734</name>
</gene>
<comment type="caution">
    <text evidence="2">The sequence shown here is derived from an EMBL/GenBank/DDBJ whole genome shotgun (WGS) entry which is preliminary data.</text>
</comment>
<protein>
    <submittedName>
        <fullName evidence="2">Uncharacterized protein</fullName>
    </submittedName>
</protein>
<evidence type="ECO:0000313" key="2">
    <source>
        <dbReference type="EMBL" id="CAH1435278.1"/>
    </source>
</evidence>